<gene>
    <name evidence="17" type="ORF">VFPFJ_03743</name>
</gene>
<sequence length="634" mass="69211">MAPKVVTGMVRGFEESQNQRDARVEALWAKLDPGQSGELDLKGLKKGFRSMDHPLKNADELLAKVMNEVDTNHDGRIQYEEFRTFVEKAEKQLFLLFRAIDKDGNGKLDQAELQTAFRAAGLTVSNRRMGEFFADMDKNNDGYVTFDEWRNFLLFMPAREYDSQLRAVLSYYESVVNVTPEGDSTVSEETLEGLGTGSSSYYSLVYSLFGSLLRAGFPPPQPTSPPISPPSLPPTKREEADEAVDVLSKQSQGMDAAEATVETVVDAAAPRRQQSIADDSARQRGDGDGTPQDSLGESQTGTKAARRKKFVLTDYAPDPGYFLAGAIAGGVSRTATAPLDRLKVYLLVNTKSSSETAAAALRQGRPIAALQNSLRPIKDAVRDLFQSGGLRSFFAGNGLNVVKIMPETAIKFGSYEAAKRALANLEGHGDPRRINSYSKFTAGGVAGMIAQFCVYPLDTLKFRLQCETVKGGLTGSALVRQTAIKMYADGGVRACYRGVTMGLVGMFPYSAIDMGMFELLKKSYRTYYAKKTGCHEDDANPGNIATGMIGATSGAIGATVVYPLNVVRTRLQTQGTVMHRATYTGIWDVTTKTIQREGWRGLYKGLTPNLLKVAPALSITWVVYENSKRILGLH</sequence>
<feature type="domain" description="EF-hand" evidence="16">
    <location>
        <begin position="88"/>
        <end position="123"/>
    </location>
</feature>
<keyword evidence="12" id="KW-0496">Mitochondrion</keyword>
<evidence type="ECO:0000256" key="14">
    <source>
        <dbReference type="PROSITE-ProRule" id="PRU00282"/>
    </source>
</evidence>
<feature type="region of interest" description="Disordered" evidence="15">
    <location>
        <begin position="217"/>
        <end position="303"/>
    </location>
</feature>
<keyword evidence="13 14" id="KW-0472">Membrane</keyword>
<dbReference type="PROSITE" id="PS50920">
    <property type="entry name" value="SOLCAR"/>
    <property type="match status" value="3"/>
</dbReference>
<dbReference type="PANTHER" id="PTHR24089">
    <property type="entry name" value="SOLUTE CARRIER FAMILY 25"/>
    <property type="match status" value="1"/>
</dbReference>
<evidence type="ECO:0000313" key="17">
    <source>
        <dbReference type="EMBL" id="OAQ92003.1"/>
    </source>
</evidence>
<feature type="compositionally biased region" description="Pro residues" evidence="15">
    <location>
        <begin position="217"/>
        <end position="233"/>
    </location>
</feature>
<dbReference type="Pfam" id="PF13499">
    <property type="entry name" value="EF-hand_7"/>
    <property type="match status" value="2"/>
</dbReference>
<dbReference type="FunFam" id="1.50.40.10:FF:000016">
    <property type="entry name" value="Solute carrier family 25 member 23"/>
    <property type="match status" value="1"/>
</dbReference>
<feature type="repeat" description="Solcar" evidence="14">
    <location>
        <begin position="316"/>
        <end position="421"/>
    </location>
</feature>
<evidence type="ECO:0000256" key="4">
    <source>
        <dbReference type="ARBA" id="ARBA00021935"/>
    </source>
</evidence>
<reference evidence="17 18" key="1">
    <citation type="submission" date="2016-02" db="EMBL/GenBank/DDBJ databases">
        <title>Biosynthesis of antibiotic leucinostatins and their inhibition on Phytophthora in bio-control Purpureocillium lilacinum.</title>
        <authorList>
            <person name="Wang G."/>
            <person name="Liu Z."/>
            <person name="Lin R."/>
            <person name="Li E."/>
            <person name="Mao Z."/>
            <person name="Ling J."/>
            <person name="Yin W."/>
            <person name="Xie B."/>
        </authorList>
    </citation>
    <scope>NUCLEOTIDE SEQUENCE [LARGE SCALE GENOMIC DNA]</scope>
    <source>
        <strain evidence="17">PLFJ-1</strain>
    </source>
</reference>
<evidence type="ECO:0000256" key="9">
    <source>
        <dbReference type="ARBA" id="ARBA00022792"/>
    </source>
</evidence>
<evidence type="ECO:0000256" key="13">
    <source>
        <dbReference type="ARBA" id="ARBA00023136"/>
    </source>
</evidence>
<dbReference type="GO" id="GO:0005509">
    <property type="term" value="F:calcium ion binding"/>
    <property type="evidence" value="ECO:0007669"/>
    <property type="project" value="InterPro"/>
</dbReference>
<dbReference type="SUPFAM" id="SSF47473">
    <property type="entry name" value="EF-hand"/>
    <property type="match status" value="1"/>
</dbReference>
<keyword evidence="9" id="KW-0999">Mitochondrion inner membrane</keyword>
<dbReference type="AlphaFoldDB" id="A0A179HRM0"/>
<keyword evidence="11" id="KW-1133">Transmembrane helix</keyword>
<evidence type="ECO:0000313" key="18">
    <source>
        <dbReference type="Proteomes" id="UP000078340"/>
    </source>
</evidence>
<keyword evidence="5" id="KW-0813">Transport</keyword>
<dbReference type="GO" id="GO:0055085">
    <property type="term" value="P:transmembrane transport"/>
    <property type="evidence" value="ECO:0007669"/>
    <property type="project" value="InterPro"/>
</dbReference>
<evidence type="ECO:0000256" key="10">
    <source>
        <dbReference type="ARBA" id="ARBA00022837"/>
    </source>
</evidence>
<dbReference type="InterPro" id="IPR002067">
    <property type="entry name" value="MCP"/>
</dbReference>
<evidence type="ECO:0000256" key="6">
    <source>
        <dbReference type="ARBA" id="ARBA00022692"/>
    </source>
</evidence>
<dbReference type="SMART" id="SM00054">
    <property type="entry name" value="EFh"/>
    <property type="match status" value="4"/>
</dbReference>
<comment type="caution">
    <text evidence="17">The sequence shown here is derived from an EMBL/GenBank/DDBJ whole genome shotgun (WGS) entry which is preliminary data.</text>
</comment>
<dbReference type="CDD" id="cd00051">
    <property type="entry name" value="EFh"/>
    <property type="match status" value="1"/>
</dbReference>
<protein>
    <recommendedName>
        <fullName evidence="4">Mitochondrial thiamine pyrophosphate carrier 1</fullName>
    </recommendedName>
</protein>
<organism evidence="17 18">
    <name type="scientific">Purpureocillium lilacinum</name>
    <name type="common">Paecilomyces lilacinus</name>
    <dbReference type="NCBI Taxonomy" id="33203"/>
    <lineage>
        <taxon>Eukaryota</taxon>
        <taxon>Fungi</taxon>
        <taxon>Dikarya</taxon>
        <taxon>Ascomycota</taxon>
        <taxon>Pezizomycotina</taxon>
        <taxon>Sordariomycetes</taxon>
        <taxon>Hypocreomycetidae</taxon>
        <taxon>Hypocreales</taxon>
        <taxon>Ophiocordycipitaceae</taxon>
        <taxon>Purpureocillium</taxon>
    </lineage>
</organism>
<dbReference type="PROSITE" id="PS00018">
    <property type="entry name" value="EF_HAND_1"/>
    <property type="match status" value="2"/>
</dbReference>
<dbReference type="PROSITE" id="PS50222">
    <property type="entry name" value="EF_HAND_2"/>
    <property type="match status" value="3"/>
</dbReference>
<evidence type="ECO:0000256" key="5">
    <source>
        <dbReference type="ARBA" id="ARBA00022448"/>
    </source>
</evidence>
<evidence type="ECO:0000256" key="1">
    <source>
        <dbReference type="ARBA" id="ARBA00002238"/>
    </source>
</evidence>
<dbReference type="GO" id="GO:0005743">
    <property type="term" value="C:mitochondrial inner membrane"/>
    <property type="evidence" value="ECO:0007669"/>
    <property type="project" value="UniProtKB-SubCell"/>
</dbReference>
<dbReference type="KEGG" id="plj:28885874"/>
<dbReference type="PRINTS" id="PR00926">
    <property type="entry name" value="MITOCARRIER"/>
</dbReference>
<name>A0A179HRM0_PURLI</name>
<evidence type="ECO:0000256" key="15">
    <source>
        <dbReference type="SAM" id="MobiDB-lite"/>
    </source>
</evidence>
<dbReference type="InterPro" id="IPR023395">
    <property type="entry name" value="MCP_dom_sf"/>
</dbReference>
<feature type="repeat" description="Solcar" evidence="14">
    <location>
        <begin position="541"/>
        <end position="630"/>
    </location>
</feature>
<evidence type="ECO:0000256" key="2">
    <source>
        <dbReference type="ARBA" id="ARBA00004448"/>
    </source>
</evidence>
<comment type="function">
    <text evidence="1">Mitochondrial transporter that mediates uptake of thiamine pyrophosphate (ThPP) into mitochondria.</text>
</comment>
<dbReference type="Proteomes" id="UP000078340">
    <property type="component" value="Unassembled WGS sequence"/>
</dbReference>
<dbReference type="EMBL" id="LSBI01000003">
    <property type="protein sequence ID" value="OAQ92003.1"/>
    <property type="molecule type" value="Genomic_DNA"/>
</dbReference>
<dbReference type="InterPro" id="IPR018247">
    <property type="entry name" value="EF_Hand_1_Ca_BS"/>
</dbReference>
<dbReference type="Gene3D" id="1.50.40.10">
    <property type="entry name" value="Mitochondrial carrier domain"/>
    <property type="match status" value="1"/>
</dbReference>
<feature type="compositionally biased region" description="Polar residues" evidence="15">
    <location>
        <begin position="291"/>
        <end position="302"/>
    </location>
</feature>
<comment type="similarity">
    <text evidence="3">Belongs to the mitochondrial carrier (TC 2.A.29) family.</text>
</comment>
<evidence type="ECO:0000256" key="8">
    <source>
        <dbReference type="ARBA" id="ARBA00022737"/>
    </source>
</evidence>
<dbReference type="Gene3D" id="1.10.238.10">
    <property type="entry name" value="EF-hand"/>
    <property type="match status" value="1"/>
</dbReference>
<dbReference type="SUPFAM" id="SSF103506">
    <property type="entry name" value="Mitochondrial carrier"/>
    <property type="match status" value="1"/>
</dbReference>
<feature type="compositionally biased region" description="Low complexity" evidence="15">
    <location>
        <begin position="255"/>
        <end position="268"/>
    </location>
</feature>
<evidence type="ECO:0000259" key="16">
    <source>
        <dbReference type="PROSITE" id="PS50222"/>
    </source>
</evidence>
<dbReference type="STRING" id="33203.A0A179HRM0"/>
<evidence type="ECO:0000256" key="11">
    <source>
        <dbReference type="ARBA" id="ARBA00022989"/>
    </source>
</evidence>
<keyword evidence="7" id="KW-0479">Metal-binding</keyword>
<dbReference type="GeneID" id="28885874"/>
<evidence type="ECO:0000256" key="12">
    <source>
        <dbReference type="ARBA" id="ARBA00023128"/>
    </source>
</evidence>
<feature type="domain" description="EF-hand" evidence="16">
    <location>
        <begin position="57"/>
        <end position="87"/>
    </location>
</feature>
<dbReference type="OMA" id="VISYAEW"/>
<accession>A0A179HRM0</accession>
<dbReference type="InterPro" id="IPR002048">
    <property type="entry name" value="EF_hand_dom"/>
</dbReference>
<evidence type="ECO:0000256" key="7">
    <source>
        <dbReference type="ARBA" id="ARBA00022723"/>
    </source>
</evidence>
<evidence type="ECO:0000256" key="3">
    <source>
        <dbReference type="ARBA" id="ARBA00006375"/>
    </source>
</evidence>
<dbReference type="InterPro" id="IPR011992">
    <property type="entry name" value="EF-hand-dom_pair"/>
</dbReference>
<dbReference type="Pfam" id="PF00153">
    <property type="entry name" value="Mito_carr"/>
    <property type="match status" value="3"/>
</dbReference>
<proteinExistence type="inferred from homology"/>
<keyword evidence="10" id="KW-0106">Calcium</keyword>
<keyword evidence="6 14" id="KW-0812">Transmembrane</keyword>
<keyword evidence="8" id="KW-0677">Repeat</keyword>
<feature type="domain" description="EF-hand" evidence="16">
    <location>
        <begin position="124"/>
        <end position="159"/>
    </location>
</feature>
<feature type="repeat" description="Solcar" evidence="14">
    <location>
        <begin position="434"/>
        <end position="523"/>
    </location>
</feature>
<dbReference type="InterPro" id="IPR018108">
    <property type="entry name" value="MCP_transmembrane"/>
</dbReference>
<comment type="subcellular location">
    <subcellularLocation>
        <location evidence="2">Mitochondrion inner membrane</location>
        <topology evidence="2">Multi-pass membrane protein</topology>
    </subcellularLocation>
</comment>